<accession>A0ABT3JZC8</accession>
<organism evidence="1 2">
    <name type="scientific">Xanthomonas chitinilytica</name>
    <dbReference type="NCBI Taxonomy" id="2989819"/>
    <lineage>
        <taxon>Bacteria</taxon>
        <taxon>Pseudomonadati</taxon>
        <taxon>Pseudomonadota</taxon>
        <taxon>Gammaproteobacteria</taxon>
        <taxon>Lysobacterales</taxon>
        <taxon>Lysobacteraceae</taxon>
        <taxon>Xanthomonas</taxon>
    </lineage>
</organism>
<dbReference type="InterPro" id="IPR015315">
    <property type="entry name" value="DUF1963"/>
</dbReference>
<dbReference type="Pfam" id="PF09234">
    <property type="entry name" value="DUF1963"/>
    <property type="match status" value="1"/>
</dbReference>
<dbReference type="Gene3D" id="2.30.320.10">
    <property type="entry name" value="YwqG-like"/>
    <property type="match status" value="1"/>
</dbReference>
<dbReference type="EMBL" id="JAPCHY010000012">
    <property type="protein sequence ID" value="MCW4473569.1"/>
    <property type="molecule type" value="Genomic_DNA"/>
</dbReference>
<protein>
    <submittedName>
        <fullName evidence="1">YwqG family protein</fullName>
    </submittedName>
</protein>
<evidence type="ECO:0000313" key="2">
    <source>
        <dbReference type="Proteomes" id="UP001209922"/>
    </source>
</evidence>
<dbReference type="RefSeq" id="WP_265128558.1">
    <property type="nucleotide sequence ID" value="NZ_JAPCHY010000012.1"/>
</dbReference>
<comment type="caution">
    <text evidence="1">The sequence shown here is derived from an EMBL/GenBank/DDBJ whole genome shotgun (WGS) entry which is preliminary data.</text>
</comment>
<name>A0ABT3JZC8_9XANT</name>
<evidence type="ECO:0000313" key="1">
    <source>
        <dbReference type="EMBL" id="MCW4473569.1"/>
    </source>
</evidence>
<gene>
    <name evidence="1" type="ORF">OK345_13780</name>
</gene>
<dbReference type="InterPro" id="IPR035948">
    <property type="entry name" value="YwqG-like_sf"/>
</dbReference>
<dbReference type="Proteomes" id="UP001209922">
    <property type="component" value="Unassembled WGS sequence"/>
</dbReference>
<proteinExistence type="predicted"/>
<keyword evidence="2" id="KW-1185">Reference proteome</keyword>
<dbReference type="SUPFAM" id="SSF103032">
    <property type="entry name" value="Hypothetical protein YwqG"/>
    <property type="match status" value="1"/>
</dbReference>
<reference evidence="1 2" key="1">
    <citation type="submission" date="2022-10" db="EMBL/GenBank/DDBJ databases">
        <title>Xanthomonas sp. H13-6.</title>
        <authorList>
            <person name="Liu X."/>
            <person name="Deng Z."/>
            <person name="Jiang Y."/>
            <person name="Yu T."/>
            <person name="Ai J."/>
        </authorList>
    </citation>
    <scope>NUCLEOTIDE SEQUENCE [LARGE SCALE GENOMIC DNA]</scope>
    <source>
        <strain evidence="1 2">H13-6</strain>
    </source>
</reference>
<sequence>MSAGMNIARIKQRLAKPATRFLTGGFRPIHGDDESWIGRVFLFRPHESVPTDAAGEPMLPLAQFHLPGLPHRGPLLDGIRVLSVFASKSLPEPFEDMGRNWLVREYADGETLVRKDLPVPSSFLKPFPLKPEPVAEDYPLWDGGGVPPGIERELLRLQSEGAIDSYYDLITHAYEHKIGGYPSFCQSGVDPGEGFEFAFQVSSDAKANFNVVDNGSLMFWKHGTTGKWALYYDFH</sequence>